<dbReference type="InterPro" id="IPR036291">
    <property type="entry name" value="NAD(P)-bd_dom_sf"/>
</dbReference>
<accession>A0A8T0GDI4</accession>
<reference evidence="5 6" key="1">
    <citation type="submission" date="2020-06" db="EMBL/GenBank/DDBJ databases">
        <title>WGS assembly of Ceratodon purpureus strain R40.</title>
        <authorList>
            <person name="Carey S.B."/>
            <person name="Jenkins J."/>
            <person name="Shu S."/>
            <person name="Lovell J.T."/>
            <person name="Sreedasyam A."/>
            <person name="Maumus F."/>
            <person name="Tiley G.P."/>
            <person name="Fernandez-Pozo N."/>
            <person name="Barry K."/>
            <person name="Chen C."/>
            <person name="Wang M."/>
            <person name="Lipzen A."/>
            <person name="Daum C."/>
            <person name="Saski C.A."/>
            <person name="Payton A.C."/>
            <person name="Mcbreen J.C."/>
            <person name="Conrad R.E."/>
            <person name="Kollar L.M."/>
            <person name="Olsson S."/>
            <person name="Huttunen S."/>
            <person name="Landis J.B."/>
            <person name="Wickett N.J."/>
            <person name="Johnson M.G."/>
            <person name="Rensing S.A."/>
            <person name="Grimwood J."/>
            <person name="Schmutz J."/>
            <person name="Mcdaniel S.F."/>
        </authorList>
    </citation>
    <scope>NUCLEOTIDE SEQUENCE [LARGE SCALE GENOMIC DNA]</scope>
    <source>
        <strain evidence="5 6">R40</strain>
    </source>
</reference>
<evidence type="ECO:0000259" key="4">
    <source>
        <dbReference type="Pfam" id="PF05368"/>
    </source>
</evidence>
<gene>
    <name evidence="5" type="ORF">KC19_11G051700</name>
</gene>
<dbReference type="Pfam" id="PF05368">
    <property type="entry name" value="NmrA"/>
    <property type="match status" value="1"/>
</dbReference>
<evidence type="ECO:0000256" key="2">
    <source>
        <dbReference type="ARBA" id="ARBA00022857"/>
    </source>
</evidence>
<dbReference type="AlphaFoldDB" id="A0A8T0GDI4"/>
<evidence type="ECO:0000313" key="6">
    <source>
        <dbReference type="Proteomes" id="UP000822688"/>
    </source>
</evidence>
<dbReference type="CDD" id="cd05259">
    <property type="entry name" value="PCBER_SDR_a"/>
    <property type="match status" value="1"/>
</dbReference>
<dbReference type="SUPFAM" id="SSF51735">
    <property type="entry name" value="NAD(P)-binding Rossmann-fold domains"/>
    <property type="match status" value="1"/>
</dbReference>
<evidence type="ECO:0000256" key="1">
    <source>
        <dbReference type="ARBA" id="ARBA00005725"/>
    </source>
</evidence>
<comment type="similarity">
    <text evidence="1">Belongs to the NmrA-type oxidoreductase family. Isoflavone reductase subfamily.</text>
</comment>
<dbReference type="InterPro" id="IPR008030">
    <property type="entry name" value="NmrA-like"/>
</dbReference>
<dbReference type="Gene3D" id="3.90.25.10">
    <property type="entry name" value="UDP-galactose 4-epimerase, domain 1"/>
    <property type="match status" value="1"/>
</dbReference>
<dbReference type="EMBL" id="CM026432">
    <property type="protein sequence ID" value="KAG0556414.1"/>
    <property type="molecule type" value="Genomic_DNA"/>
</dbReference>
<name>A0A8T0GDI4_CERPU</name>
<dbReference type="PANTHER" id="PTHR43349">
    <property type="entry name" value="PINORESINOL REDUCTASE-RELATED"/>
    <property type="match status" value="1"/>
</dbReference>
<keyword evidence="3" id="KW-0560">Oxidoreductase</keyword>
<keyword evidence="2" id="KW-0521">NADP</keyword>
<dbReference type="Proteomes" id="UP000822688">
    <property type="component" value="Chromosome 11"/>
</dbReference>
<protein>
    <recommendedName>
        <fullName evidence="4">NmrA-like domain-containing protein</fullName>
    </recommendedName>
</protein>
<keyword evidence="6" id="KW-1185">Reference proteome</keyword>
<dbReference type="InterPro" id="IPR045312">
    <property type="entry name" value="PCBER-like"/>
</dbReference>
<evidence type="ECO:0000256" key="3">
    <source>
        <dbReference type="ARBA" id="ARBA00023002"/>
    </source>
</evidence>
<feature type="domain" description="NmrA-like" evidence="4">
    <location>
        <begin position="3"/>
        <end position="310"/>
    </location>
</feature>
<evidence type="ECO:0000313" key="5">
    <source>
        <dbReference type="EMBL" id="KAG0556414.1"/>
    </source>
</evidence>
<dbReference type="Gene3D" id="3.40.50.720">
    <property type="entry name" value="NAD(P)-binding Rossmann-like Domain"/>
    <property type="match status" value="1"/>
</dbReference>
<sequence length="319" mass="34871">MGKSRILVVGATGEMGKFVVEASVKLGHPTFVLVRPGSGSDPDKKALLAEFESLGAVSLHGDIGDHDSLVAALKQVDVVISTVGGAAVLDGQLKLIDAIEEVGHIKRFLPSEFGANIDVHSPNEKSILDLVFAPKRAIRKVLREKGIPHTLICCGGFARWVWAPLAQIDALFGDGQPPRDKITILGDGEGLTVASSEIDIATLTVLAADDPRTLNKQLVIRHKPNLLTFNSLVELWEKKIGHSLHKTFVPEAEVQKQLDGLNPNSIADFFHAIIWELVSGREIFPLNPSIDVDSDELYPDYKYVTVDEYFDKFVEKKRA</sequence>
<dbReference type="InterPro" id="IPR050608">
    <property type="entry name" value="NmrA-type/Isoflavone_red_sf"/>
</dbReference>
<comment type="caution">
    <text evidence="5">The sequence shown here is derived from an EMBL/GenBank/DDBJ whole genome shotgun (WGS) entry which is preliminary data.</text>
</comment>
<organism evidence="5 6">
    <name type="scientific">Ceratodon purpureus</name>
    <name type="common">Fire moss</name>
    <name type="synonym">Dicranum purpureum</name>
    <dbReference type="NCBI Taxonomy" id="3225"/>
    <lineage>
        <taxon>Eukaryota</taxon>
        <taxon>Viridiplantae</taxon>
        <taxon>Streptophyta</taxon>
        <taxon>Embryophyta</taxon>
        <taxon>Bryophyta</taxon>
        <taxon>Bryophytina</taxon>
        <taxon>Bryopsida</taxon>
        <taxon>Dicranidae</taxon>
        <taxon>Pseudoditrichales</taxon>
        <taxon>Ditrichaceae</taxon>
        <taxon>Ceratodon</taxon>
    </lineage>
</organism>
<proteinExistence type="inferred from homology"/>
<dbReference type="PANTHER" id="PTHR43349:SF35">
    <property type="entry name" value="PHENYLCOUMARAN BENZYLIC ETHER REDUCTASE 1"/>
    <property type="match status" value="1"/>
</dbReference>
<dbReference type="GO" id="GO:0016491">
    <property type="term" value="F:oxidoreductase activity"/>
    <property type="evidence" value="ECO:0007669"/>
    <property type="project" value="UniProtKB-KW"/>
</dbReference>
<dbReference type="OrthoDB" id="419598at2759"/>